<name>A0A8J6MDS4_9FIRM</name>
<dbReference type="PANTHER" id="PTHR40267">
    <property type="entry name" value="BLR3294 PROTEIN"/>
    <property type="match status" value="1"/>
</dbReference>
<evidence type="ECO:0000313" key="2">
    <source>
        <dbReference type="Proteomes" id="UP000607645"/>
    </source>
</evidence>
<proteinExistence type="predicted"/>
<dbReference type="AlphaFoldDB" id="A0A8J6MDS4"/>
<comment type="caution">
    <text evidence="1">The sequence shown here is derived from an EMBL/GenBank/DDBJ whole genome shotgun (WGS) entry which is preliminary data.</text>
</comment>
<dbReference type="Proteomes" id="UP000607645">
    <property type="component" value="Unassembled WGS sequence"/>
</dbReference>
<gene>
    <name evidence="1" type="ORF">H8S62_14090</name>
</gene>
<dbReference type="PIRSF" id="PIRSF015736">
    <property type="entry name" value="MI"/>
    <property type="match status" value="1"/>
</dbReference>
<dbReference type="Gene3D" id="3.40.50.12500">
    <property type="match status" value="1"/>
</dbReference>
<reference evidence="1" key="1">
    <citation type="submission" date="2020-08" db="EMBL/GenBank/DDBJ databases">
        <title>Genome public.</title>
        <authorList>
            <person name="Liu C."/>
            <person name="Sun Q."/>
        </authorList>
    </citation>
    <scope>NUCLEOTIDE SEQUENCE</scope>
    <source>
        <strain evidence="1">NSJ-52</strain>
    </source>
</reference>
<dbReference type="InterPro" id="IPR053714">
    <property type="entry name" value="Iso_Racemase_Enz_sf"/>
</dbReference>
<organism evidence="1 2">
    <name type="scientific">Lawsonibacter faecis</name>
    <dbReference type="NCBI Taxonomy" id="2763052"/>
    <lineage>
        <taxon>Bacteria</taxon>
        <taxon>Bacillati</taxon>
        <taxon>Bacillota</taxon>
        <taxon>Clostridia</taxon>
        <taxon>Eubacteriales</taxon>
        <taxon>Oscillospiraceae</taxon>
        <taxon>Lawsonibacter</taxon>
    </lineage>
</organism>
<protein>
    <submittedName>
        <fullName evidence="1">Arylmalonate decarboxylase</fullName>
    </submittedName>
</protein>
<dbReference type="Pfam" id="PF17645">
    <property type="entry name" value="Amdase"/>
    <property type="match status" value="1"/>
</dbReference>
<dbReference type="RefSeq" id="WP_155148333.1">
    <property type="nucleotide sequence ID" value="NZ_JACOPQ010000012.1"/>
</dbReference>
<dbReference type="PANTHER" id="PTHR40267:SF1">
    <property type="entry name" value="BLR3294 PROTEIN"/>
    <property type="match status" value="1"/>
</dbReference>
<dbReference type="InterPro" id="IPR026286">
    <property type="entry name" value="MaiA/AMDase"/>
</dbReference>
<keyword evidence="2" id="KW-1185">Reference proteome</keyword>
<sequence length="236" mass="25599">MYAWRAEIGLINPGTGASMERDFHRFVPDGVGVITTRVPFGGMPSPEGLMEMADLLEDCAKVFSTRRHDLVMFGCTSGSLIGGPGFDQECIRRIERASGAPGLTTSTVLMEGFARLGVGKVAAITPYPDDTNAIEKQFLESHGIGVTGIRGMHQTEKSIADIQPSFVYQKVKELDLSHSDCIFISCTGLNVLDIIETIETDFGLPVVTSNQVTLWGALRHARVGVKIPRLGKLFTL</sequence>
<accession>A0A8J6MDS4</accession>
<evidence type="ECO:0000313" key="1">
    <source>
        <dbReference type="EMBL" id="MBC5738139.1"/>
    </source>
</evidence>
<dbReference type="EMBL" id="JACOPQ010000012">
    <property type="protein sequence ID" value="MBC5738139.1"/>
    <property type="molecule type" value="Genomic_DNA"/>
</dbReference>